<gene>
    <name evidence="1" type="ORF">EDD55_108104</name>
</gene>
<evidence type="ECO:0000313" key="2">
    <source>
        <dbReference type="Proteomes" id="UP000295304"/>
    </source>
</evidence>
<dbReference type="AlphaFoldDB" id="A0A4R3J7E1"/>
<keyword evidence="2" id="KW-1185">Reference proteome</keyword>
<dbReference type="EMBL" id="SLZW01000008">
    <property type="protein sequence ID" value="TCS61304.1"/>
    <property type="molecule type" value="Genomic_DNA"/>
</dbReference>
<sequence>MIFLYNFLEIKKMKTIDNDLKNTMILKNIPSTMGPCSVFPLSL</sequence>
<accession>A0A4R3J7E1</accession>
<reference evidence="1 2" key="1">
    <citation type="submission" date="2019-03" db="EMBL/GenBank/DDBJ databases">
        <title>Genomic Encyclopedia of Type Strains, Phase IV (KMG-IV): sequencing the most valuable type-strain genomes for metagenomic binning, comparative biology and taxonomic classification.</title>
        <authorList>
            <person name="Goeker M."/>
        </authorList>
    </citation>
    <scope>NUCLEOTIDE SEQUENCE [LARGE SCALE GENOMIC DNA]</scope>
    <source>
        <strain evidence="1 2">DSM 101688</strain>
    </source>
</reference>
<evidence type="ECO:0000313" key="1">
    <source>
        <dbReference type="EMBL" id="TCS61304.1"/>
    </source>
</evidence>
<dbReference type="Proteomes" id="UP000295304">
    <property type="component" value="Unassembled WGS sequence"/>
</dbReference>
<comment type="caution">
    <text evidence="1">The sequence shown here is derived from an EMBL/GenBank/DDBJ whole genome shotgun (WGS) entry which is preliminary data.</text>
</comment>
<protein>
    <submittedName>
        <fullName evidence="1">Uncharacterized protein</fullName>
    </submittedName>
</protein>
<name>A0A4R3J7E1_9PROT</name>
<proteinExistence type="predicted"/>
<organism evidence="1 2">
    <name type="scientific">Varunaivibrio sulfuroxidans</name>
    <dbReference type="NCBI Taxonomy" id="1773489"/>
    <lineage>
        <taxon>Bacteria</taxon>
        <taxon>Pseudomonadati</taxon>
        <taxon>Pseudomonadota</taxon>
        <taxon>Alphaproteobacteria</taxon>
        <taxon>Rhodospirillales</taxon>
        <taxon>Magnetovibrionaceae</taxon>
        <taxon>Varunaivibrio</taxon>
    </lineage>
</organism>